<gene>
    <name evidence="2" type="ORF">G6731_00190</name>
</gene>
<comment type="caution">
    <text evidence="2">The sequence shown here is derived from an EMBL/GenBank/DDBJ whole genome shotgun (WGS) entry which is preliminary data.</text>
</comment>
<protein>
    <submittedName>
        <fullName evidence="2">DnaJ domain-containing protein</fullName>
    </submittedName>
</protein>
<dbReference type="Gene3D" id="1.10.287.110">
    <property type="entry name" value="DnaJ domain"/>
    <property type="match status" value="1"/>
</dbReference>
<accession>A0A9Q2WHM0</accession>
<dbReference type="PANTHER" id="PTHR24074">
    <property type="entry name" value="CO-CHAPERONE PROTEIN DJLA"/>
    <property type="match status" value="1"/>
</dbReference>
<dbReference type="Proteomes" id="UP000783102">
    <property type="component" value="Unassembled WGS sequence"/>
</dbReference>
<organism evidence="2 3">
    <name type="scientific">Polynucleobacter paneuropaeus</name>
    <dbReference type="NCBI Taxonomy" id="2527775"/>
    <lineage>
        <taxon>Bacteria</taxon>
        <taxon>Pseudomonadati</taxon>
        <taxon>Pseudomonadota</taxon>
        <taxon>Betaproteobacteria</taxon>
        <taxon>Burkholderiales</taxon>
        <taxon>Burkholderiaceae</taxon>
        <taxon>Polynucleobacter</taxon>
    </lineage>
</organism>
<dbReference type="InterPro" id="IPR050817">
    <property type="entry name" value="DjlA_DnaK_co-chaperone"/>
</dbReference>
<dbReference type="AlphaFoldDB" id="A0A9Q2WHM0"/>
<dbReference type="PRINTS" id="PR00625">
    <property type="entry name" value="JDOMAIN"/>
</dbReference>
<dbReference type="InterPro" id="IPR001623">
    <property type="entry name" value="DnaJ_domain"/>
</dbReference>
<dbReference type="SMART" id="SM00271">
    <property type="entry name" value="DnaJ"/>
    <property type="match status" value="1"/>
</dbReference>
<evidence type="ECO:0000313" key="2">
    <source>
        <dbReference type="EMBL" id="MBT8550382.1"/>
    </source>
</evidence>
<evidence type="ECO:0000313" key="3">
    <source>
        <dbReference type="Proteomes" id="UP000783102"/>
    </source>
</evidence>
<reference evidence="2" key="1">
    <citation type="journal article" date="2021" name="Genome Biol. Evol.">
        <title>Continental-Scale Gene Flow Prevents Allopatric Divergence of Pelagic Freshwater Bacteria.</title>
        <authorList>
            <person name="Hoetzinger M."/>
            <person name="Pitt A."/>
            <person name="Huemer A."/>
            <person name="Hahn M.W."/>
        </authorList>
    </citation>
    <scope>NUCLEOTIDE SEQUENCE</scope>
    <source>
        <strain evidence="2">SM1-W8</strain>
    </source>
</reference>
<dbReference type="SUPFAM" id="SSF46565">
    <property type="entry name" value="Chaperone J-domain"/>
    <property type="match status" value="1"/>
</dbReference>
<dbReference type="PROSITE" id="PS50076">
    <property type="entry name" value="DNAJ_2"/>
    <property type="match status" value="1"/>
</dbReference>
<feature type="domain" description="J" evidence="1">
    <location>
        <begin position="4"/>
        <end position="70"/>
    </location>
</feature>
<evidence type="ECO:0000259" key="1">
    <source>
        <dbReference type="PROSITE" id="PS50076"/>
    </source>
</evidence>
<dbReference type="InterPro" id="IPR036869">
    <property type="entry name" value="J_dom_sf"/>
</dbReference>
<sequence>MKSTYYDILEVSPQAEDIVIRAAYRALAQRYHPDKSSEPKESAELRMRAIQEAYEVLSDPVRRVAYDASLSGDDHQPYFPSTGPHSIANLEAQAWEILLRLHPDLGSNLNKLEANQQHLGKTYRSLLLELISEKLLSRLVKSICEEMKDIEPQAKLTDSRKTNLH</sequence>
<proteinExistence type="predicted"/>
<dbReference type="Pfam" id="PF00226">
    <property type="entry name" value="DnaJ"/>
    <property type="match status" value="1"/>
</dbReference>
<dbReference type="CDD" id="cd06257">
    <property type="entry name" value="DnaJ"/>
    <property type="match status" value="1"/>
</dbReference>
<dbReference type="EMBL" id="JAANEY010000001">
    <property type="protein sequence ID" value="MBT8550382.1"/>
    <property type="molecule type" value="Genomic_DNA"/>
</dbReference>
<name>A0A9Q2WHM0_9BURK</name>